<sequence length="256" mass="28172">MFPVILKISFLEVRSYYVLWASALFIFVAWTRRRAERLWGMEDGDVTSVLLRVYCAGVLGSYAAAVTEKLPRFFAGEIALGAALSGLESWGGILAGGLTALWSLKKRGMRIEAFAESAALPAAAMMAVGRIGCFLEGCCAGVGKFYASPPCWTVHMRNDARGFYRFPSQLAESLLSFASLLLLLAVEKYLRKKRGGTRHAFCFPLYMLLYSLYRLLFDAYREAVSPEARVLWAAAALAGVLWLAASFIGERCASRG</sequence>
<evidence type="ECO:0000313" key="8">
    <source>
        <dbReference type="EMBL" id="KEJ91360.1"/>
    </source>
</evidence>
<dbReference type="eggNOG" id="COG0682">
    <property type="taxonomic scope" value="Bacteria"/>
</dbReference>
<evidence type="ECO:0000256" key="2">
    <source>
        <dbReference type="ARBA" id="ARBA00022475"/>
    </source>
</evidence>
<evidence type="ECO:0000256" key="1">
    <source>
        <dbReference type="ARBA" id="ARBA00007150"/>
    </source>
</evidence>
<feature type="transmembrane region" description="Helical" evidence="7">
    <location>
        <begin position="78"/>
        <end position="102"/>
    </location>
</feature>
<dbReference type="OrthoDB" id="871140at2"/>
<keyword evidence="6 7" id="KW-0472">Membrane</keyword>
<dbReference type="Proteomes" id="UP000027665">
    <property type="component" value="Unassembled WGS sequence"/>
</dbReference>
<keyword evidence="4 7" id="KW-0812">Transmembrane</keyword>
<reference evidence="8 9" key="1">
    <citation type="submission" date="2014-04" db="EMBL/GenBank/DDBJ databases">
        <title>Draft Genome Sequence of Synergistes jonesii.</title>
        <authorList>
            <person name="Coil D.A."/>
            <person name="Eisen J.A."/>
            <person name="Holland-Moritz H.E."/>
        </authorList>
    </citation>
    <scope>NUCLEOTIDE SEQUENCE [LARGE SCALE GENOMIC DNA]</scope>
    <source>
        <strain evidence="8 9">78-1</strain>
    </source>
</reference>
<dbReference type="GeneID" id="90984511"/>
<comment type="caution">
    <text evidence="8">The sequence shown here is derived from an EMBL/GenBank/DDBJ whole genome shotgun (WGS) entry which is preliminary data.</text>
</comment>
<dbReference type="GO" id="GO:0005886">
    <property type="term" value="C:plasma membrane"/>
    <property type="evidence" value="ECO:0007669"/>
    <property type="project" value="InterPro"/>
</dbReference>
<evidence type="ECO:0000313" key="9">
    <source>
        <dbReference type="Proteomes" id="UP000027665"/>
    </source>
</evidence>
<dbReference type="STRING" id="2754.EH55_10980"/>
<organism evidence="8 9">
    <name type="scientific">Synergistes jonesii</name>
    <dbReference type="NCBI Taxonomy" id="2754"/>
    <lineage>
        <taxon>Bacteria</taxon>
        <taxon>Thermotogati</taxon>
        <taxon>Synergistota</taxon>
        <taxon>Synergistia</taxon>
        <taxon>Synergistales</taxon>
        <taxon>Synergistaceae</taxon>
        <taxon>Synergistes</taxon>
    </lineage>
</organism>
<protein>
    <recommendedName>
        <fullName evidence="10">Diacylglyceryl transferase</fullName>
    </recommendedName>
</protein>
<feature type="transmembrane region" description="Helical" evidence="7">
    <location>
        <begin position="229"/>
        <end position="249"/>
    </location>
</feature>
<feature type="transmembrane region" description="Helical" evidence="7">
    <location>
        <begin position="198"/>
        <end position="217"/>
    </location>
</feature>
<feature type="transmembrane region" description="Helical" evidence="7">
    <location>
        <begin position="166"/>
        <end position="186"/>
    </location>
</feature>
<keyword evidence="9" id="KW-1185">Reference proteome</keyword>
<evidence type="ECO:0000256" key="4">
    <source>
        <dbReference type="ARBA" id="ARBA00022692"/>
    </source>
</evidence>
<dbReference type="InterPro" id="IPR001640">
    <property type="entry name" value="Lgt"/>
</dbReference>
<feature type="transmembrane region" description="Helical" evidence="7">
    <location>
        <begin position="15"/>
        <end position="32"/>
    </location>
</feature>
<dbReference type="AlphaFoldDB" id="A0A073IP55"/>
<keyword evidence="5 7" id="KW-1133">Transmembrane helix</keyword>
<evidence type="ECO:0008006" key="10">
    <source>
        <dbReference type="Google" id="ProtNLM"/>
    </source>
</evidence>
<keyword evidence="3" id="KW-0808">Transferase</keyword>
<dbReference type="EMBL" id="JMKI01000051">
    <property type="protein sequence ID" value="KEJ91360.1"/>
    <property type="molecule type" value="Genomic_DNA"/>
</dbReference>
<comment type="similarity">
    <text evidence="1">Belongs to the Lgt family.</text>
</comment>
<name>A0A073IP55_9BACT</name>
<dbReference type="RefSeq" id="WP_037978161.1">
    <property type="nucleotide sequence ID" value="NZ_JMKI01000051.1"/>
</dbReference>
<feature type="transmembrane region" description="Helical" evidence="7">
    <location>
        <begin position="44"/>
        <end position="66"/>
    </location>
</feature>
<accession>A0A073IP55</accession>
<evidence type="ECO:0000256" key="5">
    <source>
        <dbReference type="ARBA" id="ARBA00022989"/>
    </source>
</evidence>
<dbReference type="GO" id="GO:0008961">
    <property type="term" value="F:phosphatidylglycerol-prolipoprotein diacylglyceryl transferase activity"/>
    <property type="evidence" value="ECO:0007669"/>
    <property type="project" value="InterPro"/>
</dbReference>
<evidence type="ECO:0000256" key="6">
    <source>
        <dbReference type="ARBA" id="ARBA00023136"/>
    </source>
</evidence>
<dbReference type="PANTHER" id="PTHR30589">
    <property type="entry name" value="PROLIPOPROTEIN DIACYLGLYCERYL TRANSFERASE"/>
    <property type="match status" value="1"/>
</dbReference>
<gene>
    <name evidence="8" type="ORF">EH55_10980</name>
</gene>
<proteinExistence type="inferred from homology"/>
<evidence type="ECO:0000256" key="7">
    <source>
        <dbReference type="SAM" id="Phobius"/>
    </source>
</evidence>
<keyword evidence="2" id="KW-1003">Cell membrane</keyword>
<evidence type="ECO:0000256" key="3">
    <source>
        <dbReference type="ARBA" id="ARBA00022679"/>
    </source>
</evidence>
<dbReference type="PANTHER" id="PTHR30589:SF0">
    <property type="entry name" value="PHOSPHATIDYLGLYCEROL--PROLIPOPROTEIN DIACYLGLYCERYL TRANSFERASE"/>
    <property type="match status" value="1"/>
</dbReference>
<dbReference type="GO" id="GO:0042158">
    <property type="term" value="P:lipoprotein biosynthetic process"/>
    <property type="evidence" value="ECO:0007669"/>
    <property type="project" value="InterPro"/>
</dbReference>
<dbReference type="Pfam" id="PF01790">
    <property type="entry name" value="LGT"/>
    <property type="match status" value="1"/>
</dbReference>